<proteinExistence type="predicted"/>
<organism evidence="1 2">
    <name type="scientific">Escherichia phage vB_EcoM_Goslar</name>
    <dbReference type="NCBI Taxonomy" id="2502409"/>
    <lineage>
        <taxon>Viruses</taxon>
        <taxon>Duplodnaviria</taxon>
        <taxon>Heunggongvirae</taxon>
        <taxon>Uroviricota</taxon>
        <taxon>Caudoviricetes</taxon>
        <taxon>Chimalliviridae</taxon>
        <taxon>Goslarvirus</taxon>
        <taxon>Goslarvirus goslar</taxon>
    </lineage>
</organism>
<dbReference type="Proteomes" id="UP000294673">
    <property type="component" value="Segment"/>
</dbReference>
<protein>
    <submittedName>
        <fullName evidence="1">Uncharacterized protein</fullName>
    </submittedName>
</protein>
<accession>A0A482GE29</accession>
<sequence>MKKPMKKLGHARKHRYSDLEKMFLTQQPFLQTYFNGMAKKLADEYQERGTPARITITVIPTFAEKIYNVMTEIIPENAKSQDEVLRLTRYIRFKEHLDAQATIILENEKPEPDVELIASLLPDRLLHDFVTVKRIDEQGKEVEVQLRQETVVALDWIEDRCKALSKLLDDEGTNARVAIDFGYEPDDAVTMMRVLYDPKVNDHAIIVKREGVKGEVTLVKDLGPIHAVGLTEDQTPFEKLSVYEQSEVERFLEGVVAKTFPWSVEAVVTP</sequence>
<evidence type="ECO:0000313" key="1">
    <source>
        <dbReference type="EMBL" id="QBO63804.1"/>
    </source>
</evidence>
<evidence type="ECO:0000313" key="2">
    <source>
        <dbReference type="Proteomes" id="UP000294673"/>
    </source>
</evidence>
<organismHost>
    <name type="scientific">Escherichia coli</name>
    <dbReference type="NCBI Taxonomy" id="562"/>
</organismHost>
<gene>
    <name evidence="1" type="ORF">Goslar_00011</name>
</gene>
<name>A0A482GE29_BPGOS</name>
<reference evidence="1 2" key="1">
    <citation type="submission" date="2018-12" db="EMBL/GenBank/DDBJ databases">
        <title>Still something new to discover - new insights into E. coli phage diversity and taxonomy.</title>
        <authorList>
            <person name="Korf I.H.E."/>
            <person name="Adriaennsens E."/>
            <person name="Dreiseikelmann B."/>
            <person name="Kropinski A."/>
            <person name="Nimtz M."/>
            <person name="Meier-Kolthoff J.P."/>
            <person name="Rohde M."/>
            <person name="van Raaij M."/>
            <person name="Wittmann J."/>
        </authorList>
    </citation>
    <scope>NUCLEOTIDE SEQUENCE [LARGE SCALE GENOMIC DNA]</scope>
</reference>
<keyword evidence="2" id="KW-1185">Reference proteome</keyword>
<dbReference type="EMBL" id="MK327938">
    <property type="protein sequence ID" value="QBO63804.1"/>
    <property type="molecule type" value="Genomic_DNA"/>
</dbReference>